<dbReference type="EMBL" id="FMVN01000006">
    <property type="protein sequence ID" value="SCY34062.1"/>
    <property type="molecule type" value="Genomic_DNA"/>
</dbReference>
<evidence type="ECO:0000313" key="4">
    <source>
        <dbReference type="Proteomes" id="UP000182998"/>
    </source>
</evidence>
<dbReference type="RefSeq" id="WP_045099530.1">
    <property type="nucleotide sequence ID" value="NZ_CP020614.1"/>
</dbReference>
<evidence type="ECO:0000313" key="2">
    <source>
        <dbReference type="EMBL" id="SCY34062.1"/>
    </source>
</evidence>
<dbReference type="OrthoDB" id="5638825at2"/>
<reference evidence="2 4" key="3">
    <citation type="submission" date="2016-10" db="EMBL/GenBank/DDBJ databases">
        <authorList>
            <person name="Varghese N."/>
            <person name="Submissions S."/>
        </authorList>
    </citation>
    <scope>NUCLEOTIDE SEQUENCE [LARGE SCALE GENOMIC DNA]</scope>
    <source>
        <strain evidence="2 4">ATCC 33218</strain>
    </source>
</reference>
<dbReference type="PATRIC" id="fig|451.8.peg.1338"/>
<name>A0A098GGY4_LEGMI</name>
<accession>A0A098GGY4</accession>
<dbReference type="AlphaFoldDB" id="A0A098GGY4"/>
<dbReference type="HOGENOM" id="CLU_936674_0_0_6"/>
<organism evidence="1 3">
    <name type="scientific">Legionella micdadei</name>
    <name type="common">Tatlockia micdadei</name>
    <dbReference type="NCBI Taxonomy" id="451"/>
    <lineage>
        <taxon>Bacteria</taxon>
        <taxon>Pseudomonadati</taxon>
        <taxon>Pseudomonadota</taxon>
        <taxon>Gammaproteobacteria</taxon>
        <taxon>Legionellales</taxon>
        <taxon>Legionellaceae</taxon>
        <taxon>Legionella</taxon>
    </lineage>
</organism>
<evidence type="ECO:0000313" key="1">
    <source>
        <dbReference type="EMBL" id="CEG61255.1"/>
    </source>
</evidence>
<proteinExistence type="predicted"/>
<reference evidence="1" key="2">
    <citation type="submission" date="2014-09" db="EMBL/GenBank/DDBJ databases">
        <authorList>
            <person name="GOMEZ-VALERO Laura"/>
        </authorList>
    </citation>
    <scope>NUCLEOTIDE SEQUENCE</scope>
    <source>
        <strain evidence="1">ATCC33218</strain>
    </source>
</reference>
<dbReference type="Proteomes" id="UP000182998">
    <property type="component" value="Unassembled WGS sequence"/>
</dbReference>
<sequence length="297" mass="33971">MPGEKLALQAGLSFMNFGRRSLMTKAEPAIRNGLAFFSRAFSTDKTKATPEIKPEVKPPIVIPREKMRPLKEWSDEHRLELMFATKEGLPVRRFPINHSAAAFHDPSKDFFAIYGRQSPWDITNWFRDGITFRTMMDNEANYLHPKFQFKAHPTGVFLTKDEINQLLKKTDELINKPQTCNMVTSNCYSASTTVMTLAIDTLLKRPKFNAEEIDKLLTVLSDHPMKDHFSFGVKNNPVVMDTLKSVLSSVSERSAKIPSPSATEKALHQKTKHLLEELAEENLELERQFRTRDMLGM</sequence>
<protein>
    <submittedName>
        <fullName evidence="1">Uncharacterized protein</fullName>
    </submittedName>
</protein>
<evidence type="ECO:0000313" key="3">
    <source>
        <dbReference type="Proteomes" id="UP000032414"/>
    </source>
</evidence>
<dbReference type="KEGG" id="tmc:LMI_1967"/>
<dbReference type="EMBL" id="LN614830">
    <property type="protein sequence ID" value="CEG61255.1"/>
    <property type="molecule type" value="Genomic_DNA"/>
</dbReference>
<dbReference type="Proteomes" id="UP000032414">
    <property type="component" value="Chromosome I"/>
</dbReference>
<gene>
    <name evidence="1" type="ORF">LMI_1967</name>
    <name evidence="2" type="ORF">SAMN02982997_01467</name>
</gene>
<keyword evidence="4" id="KW-1185">Reference proteome</keyword>
<reference evidence="3" key="1">
    <citation type="submission" date="2014-09" db="EMBL/GenBank/DDBJ databases">
        <authorList>
            <person name="Gomez-Valero L."/>
        </authorList>
    </citation>
    <scope>NUCLEOTIDE SEQUENCE [LARGE SCALE GENOMIC DNA]</scope>
    <source>
        <strain evidence="3">ATCC33218</strain>
    </source>
</reference>